<dbReference type="InterPro" id="IPR036236">
    <property type="entry name" value="Znf_C2H2_sf"/>
</dbReference>
<evidence type="ECO:0000313" key="4">
    <source>
        <dbReference type="EMBL" id="KAK4225668.1"/>
    </source>
</evidence>
<organism evidence="4 5">
    <name type="scientific">Podospora fimiseda</name>
    <dbReference type="NCBI Taxonomy" id="252190"/>
    <lineage>
        <taxon>Eukaryota</taxon>
        <taxon>Fungi</taxon>
        <taxon>Dikarya</taxon>
        <taxon>Ascomycota</taxon>
        <taxon>Pezizomycotina</taxon>
        <taxon>Sordariomycetes</taxon>
        <taxon>Sordariomycetidae</taxon>
        <taxon>Sordariales</taxon>
        <taxon>Podosporaceae</taxon>
        <taxon>Podospora</taxon>
    </lineage>
</organism>
<keyword evidence="1" id="KW-0479">Metal-binding</keyword>
<reference evidence="4" key="2">
    <citation type="submission" date="2023-05" db="EMBL/GenBank/DDBJ databases">
        <authorList>
            <consortium name="Lawrence Berkeley National Laboratory"/>
            <person name="Steindorff A."/>
            <person name="Hensen N."/>
            <person name="Bonometti L."/>
            <person name="Westerberg I."/>
            <person name="Brannstrom I.O."/>
            <person name="Guillou S."/>
            <person name="Cros-Aarteil S."/>
            <person name="Calhoun S."/>
            <person name="Haridas S."/>
            <person name="Kuo A."/>
            <person name="Mondo S."/>
            <person name="Pangilinan J."/>
            <person name="Riley R."/>
            <person name="Labutti K."/>
            <person name="Andreopoulos B."/>
            <person name="Lipzen A."/>
            <person name="Chen C."/>
            <person name="Yanf M."/>
            <person name="Daum C."/>
            <person name="Ng V."/>
            <person name="Clum A."/>
            <person name="Ohm R."/>
            <person name="Martin F."/>
            <person name="Silar P."/>
            <person name="Natvig D."/>
            <person name="Lalanne C."/>
            <person name="Gautier V."/>
            <person name="Ament-Velasquez S.L."/>
            <person name="Kruys A."/>
            <person name="Hutchinson M.I."/>
            <person name="Powell A.J."/>
            <person name="Barry K."/>
            <person name="Miller A.N."/>
            <person name="Grigoriev I.V."/>
            <person name="Debuchy R."/>
            <person name="Gladieux P."/>
            <person name="Thoren M.H."/>
            <person name="Johannesson H."/>
        </authorList>
    </citation>
    <scope>NUCLEOTIDE SEQUENCE</scope>
    <source>
        <strain evidence="4">CBS 990.96</strain>
    </source>
</reference>
<feature type="compositionally biased region" description="Low complexity" evidence="2">
    <location>
        <begin position="156"/>
        <end position="170"/>
    </location>
</feature>
<dbReference type="SMART" id="SM00355">
    <property type="entry name" value="ZnF_C2H2"/>
    <property type="match status" value="1"/>
</dbReference>
<evidence type="ECO:0000256" key="1">
    <source>
        <dbReference type="PROSITE-ProRule" id="PRU00042"/>
    </source>
</evidence>
<proteinExistence type="predicted"/>
<feature type="region of interest" description="Disordered" evidence="2">
    <location>
        <begin position="155"/>
        <end position="179"/>
    </location>
</feature>
<dbReference type="Proteomes" id="UP001301958">
    <property type="component" value="Unassembled WGS sequence"/>
</dbReference>
<keyword evidence="5" id="KW-1185">Reference proteome</keyword>
<dbReference type="EMBL" id="MU865362">
    <property type="protein sequence ID" value="KAK4225668.1"/>
    <property type="molecule type" value="Genomic_DNA"/>
</dbReference>
<protein>
    <recommendedName>
        <fullName evidence="3">C2H2-type domain-containing protein</fullName>
    </recommendedName>
</protein>
<evidence type="ECO:0000313" key="5">
    <source>
        <dbReference type="Proteomes" id="UP001301958"/>
    </source>
</evidence>
<comment type="caution">
    <text evidence="4">The sequence shown here is derived from an EMBL/GenBank/DDBJ whole genome shotgun (WGS) entry which is preliminary data.</text>
</comment>
<dbReference type="Gene3D" id="3.30.160.60">
    <property type="entry name" value="Classic Zinc Finger"/>
    <property type="match status" value="1"/>
</dbReference>
<name>A0AAN7BME8_9PEZI</name>
<keyword evidence="1" id="KW-0862">Zinc</keyword>
<dbReference type="PROSITE" id="PS00028">
    <property type="entry name" value="ZINC_FINGER_C2H2_1"/>
    <property type="match status" value="1"/>
</dbReference>
<keyword evidence="1" id="KW-0863">Zinc-finger</keyword>
<accession>A0AAN7BME8</accession>
<sequence length="273" mass="30035">MDTMSYVSDLMNYDQTWPTEDPNDLLMFATTQPYNNTIGPAAMAPTFAPSIQLESEPFPVSQFDKNQTLSTAQPSCWDMQSSFDAGNSLWPAASTYLPASIPSSACNSPLPGPFDPGLANSLLVSSPPSNFGDLYSNDFSLGSSLSFDAYSDYSMSQAPTPNPQSQSQSPADTTSSGSGGFQCPLCGDTFVNQKNLDRHFLSERHNEHAPKYTCACGYVQARKDNYRRHLQSCSFHIDYVYVCNCGDRTLDKAYHEAHIDKCGRKRRGKQSSK</sequence>
<feature type="domain" description="C2H2-type" evidence="3">
    <location>
        <begin position="181"/>
        <end position="210"/>
    </location>
</feature>
<evidence type="ECO:0000256" key="2">
    <source>
        <dbReference type="SAM" id="MobiDB-lite"/>
    </source>
</evidence>
<dbReference type="SUPFAM" id="SSF57667">
    <property type="entry name" value="beta-beta-alpha zinc fingers"/>
    <property type="match status" value="1"/>
</dbReference>
<dbReference type="GO" id="GO:0008270">
    <property type="term" value="F:zinc ion binding"/>
    <property type="evidence" value="ECO:0007669"/>
    <property type="project" value="UniProtKB-KW"/>
</dbReference>
<dbReference type="InterPro" id="IPR013087">
    <property type="entry name" value="Znf_C2H2_type"/>
</dbReference>
<gene>
    <name evidence="4" type="ORF">QBC38DRAFT_482443</name>
</gene>
<evidence type="ECO:0000259" key="3">
    <source>
        <dbReference type="PROSITE" id="PS50157"/>
    </source>
</evidence>
<dbReference type="PROSITE" id="PS50157">
    <property type="entry name" value="ZINC_FINGER_C2H2_2"/>
    <property type="match status" value="1"/>
</dbReference>
<reference evidence="4" key="1">
    <citation type="journal article" date="2023" name="Mol. Phylogenet. Evol.">
        <title>Genome-scale phylogeny and comparative genomics of the fungal order Sordariales.</title>
        <authorList>
            <person name="Hensen N."/>
            <person name="Bonometti L."/>
            <person name="Westerberg I."/>
            <person name="Brannstrom I.O."/>
            <person name="Guillou S."/>
            <person name="Cros-Aarteil S."/>
            <person name="Calhoun S."/>
            <person name="Haridas S."/>
            <person name="Kuo A."/>
            <person name="Mondo S."/>
            <person name="Pangilinan J."/>
            <person name="Riley R."/>
            <person name="LaButti K."/>
            <person name="Andreopoulos B."/>
            <person name="Lipzen A."/>
            <person name="Chen C."/>
            <person name="Yan M."/>
            <person name="Daum C."/>
            <person name="Ng V."/>
            <person name="Clum A."/>
            <person name="Steindorff A."/>
            <person name="Ohm R.A."/>
            <person name="Martin F."/>
            <person name="Silar P."/>
            <person name="Natvig D.O."/>
            <person name="Lalanne C."/>
            <person name="Gautier V."/>
            <person name="Ament-Velasquez S.L."/>
            <person name="Kruys A."/>
            <person name="Hutchinson M.I."/>
            <person name="Powell A.J."/>
            <person name="Barry K."/>
            <person name="Miller A.N."/>
            <person name="Grigoriev I.V."/>
            <person name="Debuchy R."/>
            <person name="Gladieux P."/>
            <person name="Hiltunen Thoren M."/>
            <person name="Johannesson H."/>
        </authorList>
    </citation>
    <scope>NUCLEOTIDE SEQUENCE</scope>
    <source>
        <strain evidence="4">CBS 990.96</strain>
    </source>
</reference>
<dbReference type="AlphaFoldDB" id="A0AAN7BME8"/>